<feature type="non-terminal residue" evidence="1">
    <location>
        <position position="37"/>
    </location>
</feature>
<evidence type="ECO:0000313" key="2">
    <source>
        <dbReference type="Proteomes" id="UP000004906"/>
    </source>
</evidence>
<name>A0A6C8GRP4_SALET</name>
<protein>
    <submittedName>
        <fullName evidence="1">Uncharacterized protein</fullName>
    </submittedName>
</protein>
<gene>
    <name evidence="1" type="ORF">LTSEADE_0905</name>
</gene>
<dbReference type="EMBL" id="AFCI01000322">
    <property type="protein sequence ID" value="EHC40235.1"/>
    <property type="molecule type" value="Genomic_DNA"/>
</dbReference>
<sequence length="37" mass="4127">MLVRSAGLWLIPLMLGTKIIQVGTRGAKMHYAIVQLF</sequence>
<comment type="caution">
    <text evidence="1">The sequence shown here is derived from an EMBL/GenBank/DDBJ whole genome shotgun (WGS) entry which is preliminary data.</text>
</comment>
<reference evidence="1 2" key="1">
    <citation type="journal article" date="2011" name="BMC Genomics">
        <title>Genome sequencing reveals diversification of virulence factor content and possible host adaptation in distinct subpopulations of Salmonella enterica.</title>
        <authorList>
            <person name="den Bakker H.C."/>
            <person name="Moreno Switt A.I."/>
            <person name="Govoni G."/>
            <person name="Cummings C.A."/>
            <person name="Ranieri M.L."/>
            <person name="Degoricija L."/>
            <person name="Hoelzer K."/>
            <person name="Rodriguez-Rivera L.D."/>
            <person name="Brown S."/>
            <person name="Bolchacova E."/>
            <person name="Furtado M.R."/>
            <person name="Wiedmann M."/>
        </authorList>
    </citation>
    <scope>NUCLEOTIDE SEQUENCE [LARGE SCALE GENOMIC DNA]</scope>
    <source>
        <strain evidence="1 2">A4-669</strain>
    </source>
</reference>
<dbReference type="AlphaFoldDB" id="A0A6C8GRP4"/>
<accession>A0A6C8GRP4</accession>
<evidence type="ECO:0000313" key="1">
    <source>
        <dbReference type="EMBL" id="EHC40235.1"/>
    </source>
</evidence>
<proteinExistence type="predicted"/>
<organism evidence="1 2">
    <name type="scientific">Salmonella enterica subsp. enterica serovar Adelaide str. A4-669</name>
    <dbReference type="NCBI Taxonomy" id="913063"/>
    <lineage>
        <taxon>Bacteria</taxon>
        <taxon>Pseudomonadati</taxon>
        <taxon>Pseudomonadota</taxon>
        <taxon>Gammaproteobacteria</taxon>
        <taxon>Enterobacterales</taxon>
        <taxon>Enterobacteriaceae</taxon>
        <taxon>Salmonella</taxon>
    </lineage>
</organism>
<dbReference type="Proteomes" id="UP000004906">
    <property type="component" value="Unassembled WGS sequence"/>
</dbReference>